<feature type="region of interest" description="Disordered" evidence="1">
    <location>
        <begin position="108"/>
        <end position="144"/>
    </location>
</feature>
<accession>A0A8T1XHE5</accession>
<dbReference type="Proteomes" id="UP000694240">
    <property type="component" value="Unassembled WGS sequence"/>
</dbReference>
<organism evidence="2 3">
    <name type="scientific">Arabidopsis thaliana x Arabidopsis arenosa</name>
    <dbReference type="NCBI Taxonomy" id="1240361"/>
    <lineage>
        <taxon>Eukaryota</taxon>
        <taxon>Viridiplantae</taxon>
        <taxon>Streptophyta</taxon>
        <taxon>Embryophyta</taxon>
        <taxon>Tracheophyta</taxon>
        <taxon>Spermatophyta</taxon>
        <taxon>Magnoliopsida</taxon>
        <taxon>eudicotyledons</taxon>
        <taxon>Gunneridae</taxon>
        <taxon>Pentapetalae</taxon>
        <taxon>rosids</taxon>
        <taxon>malvids</taxon>
        <taxon>Brassicales</taxon>
        <taxon>Brassicaceae</taxon>
        <taxon>Camelineae</taxon>
        <taxon>Arabidopsis</taxon>
    </lineage>
</organism>
<dbReference type="EMBL" id="JAEFBK010000127">
    <property type="protein sequence ID" value="KAG7528627.1"/>
    <property type="molecule type" value="Genomic_DNA"/>
</dbReference>
<protein>
    <submittedName>
        <fullName evidence="2">Uncharacterized protein</fullName>
    </submittedName>
</protein>
<dbReference type="AlphaFoldDB" id="A0A8T1XHE5"/>
<proteinExistence type="predicted"/>
<sequence length="446" mass="48204">MSLSDSSDSSRGRSIPVYKRKMVWSSSDGSEAARDEDLPDDPEAVLHRRARPPAPDEAGVSRWQDVPELPVFARDRGPSFLDRIPEPFQCTRRVSCSEVSLDQTFLSREDREGVKGSSRKLPRRRRAGGEGGQSSFRAFDPIRGDWGQRGTVDPEVIVDPAGSGVDLTVSVAHPEVPEGIRIGDVAGRAPEFGSTLVVGLPAGGKLNLRENALGGSIPGIRARGRRKLTALLGLSTKTGLPLPILLPLVPGRASRPGGFGRGGAVRRDRGQFPKGLLLDEHDGSFLRFCGSRVRSGQGAAELARRETKNGRGASSCPAEAEAAIKSLNRLLTEKSLREAEVARAAKAAKRELTEEFAEKVKATEAKLGLFDKVSERYIYLSQAKANAELIEALESGGTIEEEKEEVLKWKEEYGMPKPSTLTWGGASWWFGGGSGVSRLRSECPRG</sequence>
<reference evidence="2 3" key="1">
    <citation type="submission" date="2020-12" db="EMBL/GenBank/DDBJ databases">
        <title>Concerted genomic and epigenomic changes stabilize Arabidopsis allopolyploids.</title>
        <authorList>
            <person name="Chen Z."/>
        </authorList>
    </citation>
    <scope>NUCLEOTIDE SEQUENCE [LARGE SCALE GENOMIC DNA]</scope>
    <source>
        <strain evidence="2">Allo738</strain>
        <tissue evidence="2">Leaf</tissue>
    </source>
</reference>
<feature type="compositionally biased region" description="Low complexity" evidence="1">
    <location>
        <begin position="1"/>
        <end position="14"/>
    </location>
</feature>
<evidence type="ECO:0000313" key="2">
    <source>
        <dbReference type="EMBL" id="KAG7528627.1"/>
    </source>
</evidence>
<keyword evidence="3" id="KW-1185">Reference proteome</keyword>
<comment type="caution">
    <text evidence="2">The sequence shown here is derived from an EMBL/GenBank/DDBJ whole genome shotgun (WGS) entry which is preliminary data.</text>
</comment>
<name>A0A8T1XHE5_9BRAS</name>
<gene>
    <name evidence="2" type="ORF">ISN45_Un127g000020</name>
</gene>
<feature type="region of interest" description="Disordered" evidence="1">
    <location>
        <begin position="1"/>
        <end position="60"/>
    </location>
</feature>
<evidence type="ECO:0000256" key="1">
    <source>
        <dbReference type="SAM" id="MobiDB-lite"/>
    </source>
</evidence>
<feature type="compositionally biased region" description="Basic residues" evidence="1">
    <location>
        <begin position="117"/>
        <end position="126"/>
    </location>
</feature>
<evidence type="ECO:0000313" key="3">
    <source>
        <dbReference type="Proteomes" id="UP000694240"/>
    </source>
</evidence>